<proteinExistence type="predicted"/>
<keyword evidence="1" id="KW-0812">Transmembrane</keyword>
<feature type="non-terminal residue" evidence="4">
    <location>
        <position position="602"/>
    </location>
</feature>
<dbReference type="InterPro" id="IPR013783">
    <property type="entry name" value="Ig-like_fold"/>
</dbReference>
<dbReference type="InterPro" id="IPR002126">
    <property type="entry name" value="Cadherin-like_dom"/>
</dbReference>
<keyword evidence="2" id="KW-0472">Membrane</keyword>
<evidence type="ECO:0000313" key="5">
    <source>
        <dbReference type="Proteomes" id="UP001595741"/>
    </source>
</evidence>
<evidence type="ECO:0000259" key="3">
    <source>
        <dbReference type="PROSITE" id="PS50268"/>
    </source>
</evidence>
<accession>A0ABV7RJP9</accession>
<dbReference type="Gene3D" id="2.60.40.60">
    <property type="entry name" value="Cadherins"/>
    <property type="match status" value="2"/>
</dbReference>
<dbReference type="SUPFAM" id="SSF49313">
    <property type="entry name" value="Cadherin-like"/>
    <property type="match status" value="2"/>
</dbReference>
<dbReference type="PRINTS" id="PR00205">
    <property type="entry name" value="CADHERIN"/>
</dbReference>
<feature type="domain" description="Cadherin" evidence="3">
    <location>
        <begin position="418"/>
        <end position="511"/>
    </location>
</feature>
<evidence type="ECO:0000256" key="2">
    <source>
        <dbReference type="ARBA" id="ARBA00022989"/>
    </source>
</evidence>
<comment type="caution">
    <text evidence="4">The sequence shown here is derived from an EMBL/GenBank/DDBJ whole genome shotgun (WGS) entry which is preliminary data.</text>
</comment>
<dbReference type="RefSeq" id="WP_386093578.1">
    <property type="nucleotide sequence ID" value="NZ_JBHRXN010000036.1"/>
</dbReference>
<name>A0ABV7RJP9_9NEIS</name>
<dbReference type="PROSITE" id="PS50268">
    <property type="entry name" value="CADHERIN_2"/>
    <property type="match status" value="2"/>
</dbReference>
<sequence>MATTSSGGTTTSFSNTPQASDDTFSSALINGLSSTITEDLLAVMYLDVMANDLGGNAKTLWSLDDGISTSTGTKTYAPADLLVQDDKGGVIDSTPDYSANGAKIWITADGKVGYDATMLSDTFKASLQALSAGEVLKDSFTYAIRLGNGTLSWATAQVAFSGANDVITLSTASISSGTVTEDAQQTPSPSDKLTTSGSIAFHDADAHDLHSASFAPAAGNSTALGTFTLAPLTEGSGTTDGSVNWTYALNNAAAQYLAEGQTVTETYVVTINDGHGAVLTQNVTVTIVGTNDAPQIDATHTTASGTVSEGDDSSSMSTSGVIAYSDVDSSDSHSFALHGTPAAYGTASVDTDGSWHYTVHDSGAVDALAAGETLADSFTVRVSDNHGGYVDQLVTITITGTNDAPTVATDSDAATNIVAEGAANGTLVGITAHATDVDHGSVVTYTLSDDAGGRFQIDPVTGVVSVANGALLDYETATSHSITVLAADGVGGSSSQSFTINIGNVNDNPVVGPSDSDAANNAVDENSSVGTTVGLTAFASDADAGGQAIAYTLSDNAGGRFAIDASTGLVTVAGALDREAADHYDITVRATSADGSTADKTF</sequence>
<dbReference type="Proteomes" id="UP001595741">
    <property type="component" value="Unassembled WGS sequence"/>
</dbReference>
<dbReference type="Pfam" id="PF17803">
    <property type="entry name" value="Cadherin_4"/>
    <property type="match status" value="1"/>
</dbReference>
<evidence type="ECO:0000256" key="1">
    <source>
        <dbReference type="ARBA" id="ARBA00022692"/>
    </source>
</evidence>
<dbReference type="SMART" id="SM00112">
    <property type="entry name" value="CA"/>
    <property type="match status" value="2"/>
</dbReference>
<dbReference type="InterPro" id="IPR010221">
    <property type="entry name" value="VCBS_dom"/>
</dbReference>
<dbReference type="CDD" id="cd11304">
    <property type="entry name" value="Cadherin_repeat"/>
    <property type="match status" value="2"/>
</dbReference>
<organism evidence="4 5">
    <name type="scientific">Vogesella facilis</name>
    <dbReference type="NCBI Taxonomy" id="1655232"/>
    <lineage>
        <taxon>Bacteria</taxon>
        <taxon>Pseudomonadati</taxon>
        <taxon>Pseudomonadota</taxon>
        <taxon>Betaproteobacteria</taxon>
        <taxon>Neisseriales</taxon>
        <taxon>Chromobacteriaceae</taxon>
        <taxon>Vogesella</taxon>
    </lineage>
</organism>
<dbReference type="EMBL" id="JBHRXN010000036">
    <property type="protein sequence ID" value="MFC3533647.1"/>
    <property type="molecule type" value="Genomic_DNA"/>
</dbReference>
<dbReference type="NCBIfam" id="TIGR01965">
    <property type="entry name" value="VCBS_repeat"/>
    <property type="match status" value="3"/>
</dbReference>
<protein>
    <submittedName>
        <fullName evidence="4">VCBS domain-containing protein</fullName>
    </submittedName>
</protein>
<dbReference type="PANTHER" id="PTHR24026">
    <property type="entry name" value="FAT ATYPICAL CADHERIN-RELATED"/>
    <property type="match status" value="1"/>
</dbReference>
<dbReference type="Gene3D" id="2.60.40.10">
    <property type="entry name" value="Immunoglobulins"/>
    <property type="match status" value="1"/>
</dbReference>
<keyword evidence="2" id="KW-1133">Transmembrane helix</keyword>
<dbReference type="InterPro" id="IPR015919">
    <property type="entry name" value="Cadherin-like_sf"/>
</dbReference>
<evidence type="ECO:0000313" key="4">
    <source>
        <dbReference type="EMBL" id="MFC3533647.1"/>
    </source>
</evidence>
<dbReference type="PANTHER" id="PTHR24026:SF126">
    <property type="entry name" value="PROTOCADHERIN FAT 4"/>
    <property type="match status" value="1"/>
</dbReference>
<reference evidence="5" key="1">
    <citation type="journal article" date="2019" name="Int. J. Syst. Evol. Microbiol.">
        <title>The Global Catalogue of Microorganisms (GCM) 10K type strain sequencing project: providing services to taxonomists for standard genome sequencing and annotation.</title>
        <authorList>
            <consortium name="The Broad Institute Genomics Platform"/>
            <consortium name="The Broad Institute Genome Sequencing Center for Infectious Disease"/>
            <person name="Wu L."/>
            <person name="Ma J."/>
        </authorList>
    </citation>
    <scope>NUCLEOTIDE SEQUENCE [LARGE SCALE GENOMIC DNA]</scope>
    <source>
        <strain evidence="5">KCTC 42742</strain>
    </source>
</reference>
<dbReference type="Pfam" id="PF00028">
    <property type="entry name" value="Cadherin"/>
    <property type="match status" value="2"/>
</dbReference>
<feature type="domain" description="Cadherin" evidence="3">
    <location>
        <begin position="515"/>
        <end position="592"/>
    </location>
</feature>
<dbReference type="InterPro" id="IPR040853">
    <property type="entry name" value="RapA2_cadherin-like"/>
</dbReference>
<gene>
    <name evidence="4" type="ORF">ACFOLG_15855</name>
</gene>
<keyword evidence="5" id="KW-1185">Reference proteome</keyword>